<dbReference type="Gene3D" id="2.130.10.10">
    <property type="entry name" value="YVTN repeat-like/Quinoprotein amine dehydrogenase"/>
    <property type="match status" value="1"/>
</dbReference>
<dbReference type="OrthoDB" id="400at2759"/>
<evidence type="ECO:0000256" key="4">
    <source>
        <dbReference type="PROSITE-ProRule" id="PRU00221"/>
    </source>
</evidence>
<keyword evidence="3" id="KW-0677">Repeat</keyword>
<dbReference type="Proteomes" id="UP000789405">
    <property type="component" value="Unassembled WGS sequence"/>
</dbReference>
<dbReference type="PROSITE" id="PS50082">
    <property type="entry name" value="WD_REPEATS_2"/>
    <property type="match status" value="3"/>
</dbReference>
<feature type="region of interest" description="Disordered" evidence="5">
    <location>
        <begin position="110"/>
        <end position="134"/>
    </location>
</feature>
<dbReference type="PANTHER" id="PTHR19842">
    <property type="entry name" value="G BETA-LIKE PROTEIN GBL"/>
    <property type="match status" value="1"/>
</dbReference>
<dbReference type="GO" id="GO:0031929">
    <property type="term" value="P:TOR signaling"/>
    <property type="evidence" value="ECO:0007669"/>
    <property type="project" value="InterPro"/>
</dbReference>
<dbReference type="PRINTS" id="PR00320">
    <property type="entry name" value="GPROTEINBRPT"/>
</dbReference>
<dbReference type="InterPro" id="IPR019775">
    <property type="entry name" value="WD40_repeat_CS"/>
</dbReference>
<dbReference type="SUPFAM" id="SSF50978">
    <property type="entry name" value="WD40 repeat-like"/>
    <property type="match status" value="1"/>
</dbReference>
<dbReference type="AlphaFoldDB" id="A0A9N9BX89"/>
<evidence type="ECO:0000259" key="6">
    <source>
        <dbReference type="Pfam" id="PF23760"/>
    </source>
</evidence>
<dbReference type="EMBL" id="CAJVPY010003048">
    <property type="protein sequence ID" value="CAG8579915.1"/>
    <property type="molecule type" value="Genomic_DNA"/>
</dbReference>
<sequence length="503" mass="57714">MDKGCGSPVKKMFSFECLWKLSIFVEEKIDEREEEALAECMHTLSRPVTIQPLVIPTNRLVGSYRSHFFHFPLLFLEVESHLGFAEYHHPPNESVLGSAQFDRFFTSATRSNSTQPYRNEESSPQESESSRDVTEVHRILAPQPFVPIASGQVRPKLIDQRPAQRKITVLPKVILATGDHDQTIRLWKVPEGVSWRTMDHFDSQVNRVTLSPDIKFLAAAGNPNVQLYDMTTHNPSPIITLRGHKNNVTAVGFIDDNIVYTGSEDGTLKLWDVREKSVKKSFNNFVPDDICAWYNARKSMVNDVAKYPSEYKLVSIDEEGYIKFWDMRCESSTSLCHQMVGNNFPASPLHSLRILLLYAWDLTSVNATNTLPNPIKHQAHGSKRGNKSFITRCSLNPDASYLATCGADQMAKIWRISYKDRDKLRDINEEKNMIQRFEENQKFKHPAPFWVKDCVWSNDSRIFITVSSDTIMRVWRAATGELVQQFKCHKYGIICVFLHEFDD</sequence>
<evidence type="ECO:0000256" key="2">
    <source>
        <dbReference type="ARBA" id="ARBA00022574"/>
    </source>
</evidence>
<dbReference type="PROSITE" id="PS00678">
    <property type="entry name" value="WD_REPEATS_1"/>
    <property type="match status" value="1"/>
</dbReference>
<feature type="repeat" description="WD" evidence="4">
    <location>
        <begin position="241"/>
        <end position="281"/>
    </location>
</feature>
<protein>
    <submittedName>
        <fullName evidence="7">1972_t:CDS:1</fullName>
    </submittedName>
</protein>
<dbReference type="GO" id="GO:0032956">
    <property type="term" value="P:regulation of actin cytoskeleton organization"/>
    <property type="evidence" value="ECO:0007669"/>
    <property type="project" value="TreeGrafter"/>
</dbReference>
<organism evidence="7 8">
    <name type="scientific">Dentiscutata erythropus</name>
    <dbReference type="NCBI Taxonomy" id="1348616"/>
    <lineage>
        <taxon>Eukaryota</taxon>
        <taxon>Fungi</taxon>
        <taxon>Fungi incertae sedis</taxon>
        <taxon>Mucoromycota</taxon>
        <taxon>Glomeromycotina</taxon>
        <taxon>Glomeromycetes</taxon>
        <taxon>Diversisporales</taxon>
        <taxon>Gigasporaceae</taxon>
        <taxon>Dentiscutata</taxon>
    </lineage>
</organism>
<evidence type="ECO:0000313" key="8">
    <source>
        <dbReference type="Proteomes" id="UP000789405"/>
    </source>
</evidence>
<reference evidence="7" key="1">
    <citation type="submission" date="2021-06" db="EMBL/GenBank/DDBJ databases">
        <authorList>
            <person name="Kallberg Y."/>
            <person name="Tangrot J."/>
            <person name="Rosling A."/>
        </authorList>
    </citation>
    <scope>NUCLEOTIDE SEQUENCE</scope>
    <source>
        <strain evidence="7">MA453B</strain>
    </source>
</reference>
<gene>
    <name evidence="7" type="ORF">DERYTH_LOCUS6636</name>
</gene>
<dbReference type="InterPro" id="IPR001680">
    <property type="entry name" value="WD40_rpt"/>
</dbReference>
<evidence type="ECO:0000256" key="1">
    <source>
        <dbReference type="ARBA" id="ARBA00009890"/>
    </source>
</evidence>
<feature type="domain" description="DDB1- and CUL4-associated factor 12 beta-propeller" evidence="6">
    <location>
        <begin position="197"/>
        <end position="298"/>
    </location>
</feature>
<dbReference type="Pfam" id="PF23760">
    <property type="entry name" value="Beta-prop_DCAF12"/>
    <property type="match status" value="1"/>
</dbReference>
<comment type="similarity">
    <text evidence="1">Belongs to the WD repeat LST8 family.</text>
</comment>
<name>A0A9N9BX89_9GLOM</name>
<dbReference type="SMART" id="SM00320">
    <property type="entry name" value="WD40"/>
    <property type="match status" value="6"/>
</dbReference>
<proteinExistence type="inferred from homology"/>
<dbReference type="Pfam" id="PF00400">
    <property type="entry name" value="WD40"/>
    <property type="match status" value="2"/>
</dbReference>
<dbReference type="InterPro" id="IPR015943">
    <property type="entry name" value="WD40/YVTN_repeat-like_dom_sf"/>
</dbReference>
<keyword evidence="2 4" id="KW-0853">WD repeat</keyword>
<dbReference type="InterPro" id="IPR020472">
    <property type="entry name" value="WD40_PAC1"/>
</dbReference>
<evidence type="ECO:0000256" key="3">
    <source>
        <dbReference type="ARBA" id="ARBA00022737"/>
    </source>
</evidence>
<keyword evidence="8" id="KW-1185">Reference proteome</keyword>
<dbReference type="PROSITE" id="PS50294">
    <property type="entry name" value="WD_REPEATS_REGION"/>
    <property type="match status" value="1"/>
</dbReference>
<dbReference type="InterPro" id="IPR037588">
    <property type="entry name" value="MLST8"/>
</dbReference>
<comment type="caution">
    <text evidence="7">The sequence shown here is derived from an EMBL/GenBank/DDBJ whole genome shotgun (WGS) entry which is preliminary data.</text>
</comment>
<dbReference type="GO" id="GO:0031932">
    <property type="term" value="C:TORC2 complex"/>
    <property type="evidence" value="ECO:0007669"/>
    <property type="project" value="InterPro"/>
</dbReference>
<dbReference type="GO" id="GO:0031931">
    <property type="term" value="C:TORC1 complex"/>
    <property type="evidence" value="ECO:0007669"/>
    <property type="project" value="InterPro"/>
</dbReference>
<dbReference type="InterPro" id="IPR056151">
    <property type="entry name" value="Beta-prop_DCAF12"/>
</dbReference>
<dbReference type="PANTHER" id="PTHR19842:SF0">
    <property type="entry name" value="TARGET OF RAPAMYCIN COMPLEX SUBUNIT LST8"/>
    <property type="match status" value="1"/>
</dbReference>
<evidence type="ECO:0000256" key="5">
    <source>
        <dbReference type="SAM" id="MobiDB-lite"/>
    </source>
</evidence>
<evidence type="ECO:0000313" key="7">
    <source>
        <dbReference type="EMBL" id="CAG8579915.1"/>
    </source>
</evidence>
<feature type="repeat" description="WD" evidence="4">
    <location>
        <begin position="456"/>
        <end position="485"/>
    </location>
</feature>
<accession>A0A9N9BX89</accession>
<dbReference type="InterPro" id="IPR036322">
    <property type="entry name" value="WD40_repeat_dom_sf"/>
</dbReference>
<feature type="repeat" description="WD" evidence="4">
    <location>
        <begin position="383"/>
        <end position="417"/>
    </location>
</feature>